<comment type="caution">
    <text evidence="1">The sequence shown here is derived from an EMBL/GenBank/DDBJ whole genome shotgun (WGS) entry which is preliminary data.</text>
</comment>
<organism evidence="1 2">
    <name type="scientific">Photobacterium phosphoreum</name>
    <dbReference type="NCBI Taxonomy" id="659"/>
    <lineage>
        <taxon>Bacteria</taxon>
        <taxon>Pseudomonadati</taxon>
        <taxon>Pseudomonadota</taxon>
        <taxon>Gammaproteobacteria</taxon>
        <taxon>Vibrionales</taxon>
        <taxon>Vibrionaceae</taxon>
        <taxon>Photobacterium</taxon>
    </lineage>
</organism>
<dbReference type="AlphaFoldDB" id="A0AAW5A188"/>
<evidence type="ECO:0000313" key="2">
    <source>
        <dbReference type="Proteomes" id="UP000813876"/>
    </source>
</evidence>
<dbReference type="RefSeq" id="WP_232573363.1">
    <property type="nucleotide sequence ID" value="NZ_NQLT01000023.1"/>
</dbReference>
<reference evidence="1" key="1">
    <citation type="submission" date="2019-11" db="EMBL/GenBank/DDBJ databases">
        <title>Comparative genomics of photobacteria reveal adaptation to distinct habitats.</title>
        <authorList>
            <person name="Fuertes-Perez S."/>
            <person name="Hilgarth M."/>
            <person name="Vogel R.F."/>
        </authorList>
    </citation>
    <scope>NUCLEOTIDE SEQUENCE</scope>
    <source>
        <strain evidence="1">TMW2.2145</strain>
    </source>
</reference>
<dbReference type="EMBL" id="WMCP01000033">
    <property type="protein sequence ID" value="MCF2303820.1"/>
    <property type="molecule type" value="Genomic_DNA"/>
</dbReference>
<dbReference type="Proteomes" id="UP000813876">
    <property type="component" value="Unassembled WGS sequence"/>
</dbReference>
<protein>
    <submittedName>
        <fullName evidence="1">Uncharacterized protein</fullName>
    </submittedName>
</protein>
<sequence length="87" mass="10207">MKGYLFIEASDFEKSDISVCEVVFWINENATISQKKMDNAIACISLDKRNNVSFFMNMLLHADFKNIPITAEYLNSDKLKLKVRYFW</sequence>
<dbReference type="GeneID" id="69966441"/>
<name>A0AAW5A188_PHOPO</name>
<proteinExistence type="predicted"/>
<accession>A0AAW5A188</accession>
<gene>
    <name evidence="1" type="ORF">GLP33_19050</name>
</gene>
<evidence type="ECO:0000313" key="1">
    <source>
        <dbReference type="EMBL" id="MCF2303820.1"/>
    </source>
</evidence>